<name>A0A7N0TBG0_KALFE</name>
<sequence length="63" mass="7151">MKTVSFEFFRTGKVVRRYRVCMKRTTASRSKMSGHGRRTARTSPTTLHFSEASSSVAPRKNAL</sequence>
<dbReference type="Gramene" id="Kaladp0032s0105.1.v1.1">
    <property type="protein sequence ID" value="Kaladp0032s0105.1.v1.1"/>
    <property type="gene ID" value="Kaladp0032s0105.v1.1"/>
</dbReference>
<reference evidence="2" key="1">
    <citation type="submission" date="2021-01" db="UniProtKB">
        <authorList>
            <consortium name="EnsemblPlants"/>
        </authorList>
    </citation>
    <scope>IDENTIFICATION</scope>
</reference>
<organism evidence="2 3">
    <name type="scientific">Kalanchoe fedtschenkoi</name>
    <name type="common">Lavender scallops</name>
    <name type="synonym">South American air plant</name>
    <dbReference type="NCBI Taxonomy" id="63787"/>
    <lineage>
        <taxon>Eukaryota</taxon>
        <taxon>Viridiplantae</taxon>
        <taxon>Streptophyta</taxon>
        <taxon>Embryophyta</taxon>
        <taxon>Tracheophyta</taxon>
        <taxon>Spermatophyta</taxon>
        <taxon>Magnoliopsida</taxon>
        <taxon>eudicotyledons</taxon>
        <taxon>Gunneridae</taxon>
        <taxon>Pentapetalae</taxon>
        <taxon>Saxifragales</taxon>
        <taxon>Crassulaceae</taxon>
        <taxon>Kalanchoe</taxon>
    </lineage>
</organism>
<protein>
    <submittedName>
        <fullName evidence="2">Uncharacterized protein</fullName>
    </submittedName>
</protein>
<proteinExistence type="predicted"/>
<feature type="compositionally biased region" description="Polar residues" evidence="1">
    <location>
        <begin position="41"/>
        <end position="56"/>
    </location>
</feature>
<feature type="region of interest" description="Disordered" evidence="1">
    <location>
        <begin position="26"/>
        <end position="63"/>
    </location>
</feature>
<keyword evidence="3" id="KW-1185">Reference proteome</keyword>
<dbReference type="Proteomes" id="UP000594263">
    <property type="component" value="Unplaced"/>
</dbReference>
<evidence type="ECO:0000256" key="1">
    <source>
        <dbReference type="SAM" id="MobiDB-lite"/>
    </source>
</evidence>
<evidence type="ECO:0000313" key="3">
    <source>
        <dbReference type="Proteomes" id="UP000594263"/>
    </source>
</evidence>
<dbReference type="EnsemblPlants" id="Kaladp0032s0105.1.v1.1">
    <property type="protein sequence ID" value="Kaladp0032s0105.1.v1.1"/>
    <property type="gene ID" value="Kaladp0032s0105.v1.1"/>
</dbReference>
<dbReference type="AlphaFoldDB" id="A0A7N0TBG0"/>
<evidence type="ECO:0000313" key="2">
    <source>
        <dbReference type="EnsemblPlants" id="Kaladp0032s0105.1.v1.1"/>
    </source>
</evidence>
<accession>A0A7N0TBG0</accession>